<dbReference type="PATRIC" id="fig|453.4.peg.876"/>
<reference evidence="2 4" key="2">
    <citation type="submission" date="2018-06" db="EMBL/GenBank/DDBJ databases">
        <authorList>
            <consortium name="Pathogen Informatics"/>
            <person name="Doyle S."/>
        </authorList>
    </citation>
    <scope>NUCLEOTIDE SEQUENCE [LARGE SCALE GENOMIC DNA]</scope>
    <source>
        <strain evidence="2 4">NCTC12022</strain>
    </source>
</reference>
<proteinExistence type="predicted"/>
<accession>A0A0W0U406</accession>
<keyword evidence="3" id="KW-1185">Reference proteome</keyword>
<gene>
    <name evidence="1" type="ORF">Lfee_0811</name>
    <name evidence="2" type="ORF">NCTC12022_01951</name>
</gene>
<dbReference type="AlphaFoldDB" id="A0A0W0U406"/>
<dbReference type="OrthoDB" id="5654318at2"/>
<dbReference type="Proteomes" id="UP000251942">
    <property type="component" value="Unassembled WGS sequence"/>
</dbReference>
<protein>
    <submittedName>
        <fullName evidence="1">Uncharacterized protein</fullName>
    </submittedName>
</protein>
<dbReference type="EMBL" id="LNYB01000023">
    <property type="protein sequence ID" value="KTD02656.1"/>
    <property type="molecule type" value="Genomic_DNA"/>
</dbReference>
<dbReference type="RefSeq" id="WP_058444144.1">
    <property type="nucleotide sequence ID" value="NZ_CAAAHT010000014.1"/>
</dbReference>
<organism evidence="1 3">
    <name type="scientific">Legionella feeleii</name>
    <dbReference type="NCBI Taxonomy" id="453"/>
    <lineage>
        <taxon>Bacteria</taxon>
        <taxon>Pseudomonadati</taxon>
        <taxon>Pseudomonadota</taxon>
        <taxon>Gammaproteobacteria</taxon>
        <taxon>Legionellales</taxon>
        <taxon>Legionellaceae</taxon>
        <taxon>Legionella</taxon>
    </lineage>
</organism>
<evidence type="ECO:0000313" key="3">
    <source>
        <dbReference type="Proteomes" id="UP000054698"/>
    </source>
</evidence>
<reference evidence="1 3" key="1">
    <citation type="submission" date="2015-11" db="EMBL/GenBank/DDBJ databases">
        <title>Genomic analysis of 38 Legionella species identifies large and diverse effector repertoires.</title>
        <authorList>
            <person name="Burstein D."/>
            <person name="Amaro F."/>
            <person name="Zusman T."/>
            <person name="Lifshitz Z."/>
            <person name="Cohen O."/>
            <person name="Gilbert J.A."/>
            <person name="Pupko T."/>
            <person name="Shuman H.A."/>
            <person name="Segal G."/>
        </authorList>
    </citation>
    <scope>NUCLEOTIDE SEQUENCE [LARGE SCALE GENOMIC DNA]</scope>
    <source>
        <strain evidence="1 3">WO-44C</strain>
    </source>
</reference>
<name>A0A0W0U406_9GAMM</name>
<dbReference type="Proteomes" id="UP000054698">
    <property type="component" value="Unassembled WGS sequence"/>
</dbReference>
<evidence type="ECO:0000313" key="2">
    <source>
        <dbReference type="EMBL" id="SPX61212.1"/>
    </source>
</evidence>
<dbReference type="STRING" id="453.Lfee_0811"/>
<evidence type="ECO:0000313" key="1">
    <source>
        <dbReference type="EMBL" id="KTD02656.1"/>
    </source>
</evidence>
<dbReference type="EMBL" id="UASS01000018">
    <property type="protein sequence ID" value="SPX61212.1"/>
    <property type="molecule type" value="Genomic_DNA"/>
</dbReference>
<evidence type="ECO:0000313" key="4">
    <source>
        <dbReference type="Proteomes" id="UP000251942"/>
    </source>
</evidence>
<sequence>MIGAEIVQQASMAGLLITLSSGDNLKIVGKQDCIEKWASTIQSNKGGILIALNNLVFRYTEQCCLGLDVEAQEVIDRLLSIEDEQDIISGQIPMESLRLHIEVWKKAGKPHYSGKDLANREIL</sequence>